<evidence type="ECO:0000313" key="3">
    <source>
        <dbReference type="Proteomes" id="UP000053641"/>
    </source>
</evidence>
<keyword evidence="3" id="KW-1185">Reference proteome</keyword>
<evidence type="ECO:0000256" key="1">
    <source>
        <dbReference type="SAM" id="MobiDB-lite"/>
    </source>
</evidence>
<dbReference type="STRING" id="94827.A0A099YY78"/>
<accession>A0A099YY78</accession>
<dbReference type="AlphaFoldDB" id="A0A099YY78"/>
<dbReference type="EMBL" id="KL885978">
    <property type="protein sequence ID" value="KGL73475.1"/>
    <property type="molecule type" value="Genomic_DNA"/>
</dbReference>
<sequence>DAVAVDLEAGVALDPAVGPATVGPSPGLAHALGLVPPRSPDLPGGPSQSPHLSPDHGPGQDLGPGLEALHLPQRGNLTPDPGQRALPSLQRKKEPYPLRKMMQQIENLHKGRLWGEKIA</sequence>
<dbReference type="Proteomes" id="UP000053641">
    <property type="component" value="Unassembled WGS sequence"/>
</dbReference>
<feature type="region of interest" description="Disordered" evidence="1">
    <location>
        <begin position="15"/>
        <end position="94"/>
    </location>
</feature>
<reference evidence="2 3" key="1">
    <citation type="submission" date="2014-06" db="EMBL/GenBank/DDBJ databases">
        <title>Genome evolution of avian class.</title>
        <authorList>
            <person name="Zhang G."/>
            <person name="Li C."/>
        </authorList>
    </citation>
    <scope>NUCLEOTIDE SEQUENCE [LARGE SCALE GENOMIC DNA]</scope>
    <source>
        <strain evidence="2">BGI_N309</strain>
    </source>
</reference>
<organism evidence="2 3">
    <name type="scientific">Tinamus guttatus</name>
    <name type="common">White-throated tinamou</name>
    <dbReference type="NCBI Taxonomy" id="94827"/>
    <lineage>
        <taxon>Eukaryota</taxon>
        <taxon>Metazoa</taxon>
        <taxon>Chordata</taxon>
        <taxon>Craniata</taxon>
        <taxon>Vertebrata</taxon>
        <taxon>Euteleostomi</taxon>
        <taxon>Archelosauria</taxon>
        <taxon>Archosauria</taxon>
        <taxon>Dinosauria</taxon>
        <taxon>Saurischia</taxon>
        <taxon>Theropoda</taxon>
        <taxon>Coelurosauria</taxon>
        <taxon>Aves</taxon>
        <taxon>Palaeognathae</taxon>
        <taxon>Tinamiformes</taxon>
        <taxon>Tinamidae</taxon>
        <taxon>Tinamus</taxon>
    </lineage>
</organism>
<protein>
    <submittedName>
        <fullName evidence="2">Uncharacterized protein</fullName>
    </submittedName>
</protein>
<name>A0A099YY78_TINGU</name>
<gene>
    <name evidence="2" type="ORF">N309_09535</name>
</gene>
<feature type="non-terminal residue" evidence="2">
    <location>
        <position position="1"/>
    </location>
</feature>
<proteinExistence type="predicted"/>
<evidence type="ECO:0000313" key="2">
    <source>
        <dbReference type="EMBL" id="KGL73475.1"/>
    </source>
</evidence>
<feature type="non-terminal residue" evidence="2">
    <location>
        <position position="119"/>
    </location>
</feature>